<keyword evidence="5" id="KW-0998">Cell outer membrane</keyword>
<evidence type="ECO:0000256" key="2">
    <source>
        <dbReference type="ARBA" id="ARBA00006275"/>
    </source>
</evidence>
<sequence>MFMKMRGKLRYLHIVGLLLILQSCGKDWLEAKPDKGLIVAGSIKDYQALLDNSGLFNNFQAVGLGEIGAGDFYITPSAWGALFNVQERSAYIWEQTSNFYKGERSSDWENAYKRILNANIVLEGIEKVKPAGNEQQEWKNVKGSALFFRAFDFYNLAQEYCMAYRPATAIKDLGLPLRLESDVNVNVKRSNLLQTYDQIIADLKIAAGLLGTRPLYKTRPSKEAVYALMARTYLSMENYDEAGVYANLALQIQSDLMDYAKINNVGTYPISRFNSEVIFHSTFSYGIFNISRLTVEPALYGDYALADYRRSLFFTTNANGMTFRGNYGNDKNLFGGLATDELYLIRAECNARKGKTLLALADLNLLRRNRWKGNYQDLESIDPEVVLGYVLKERRKELLFRGLRWSDLRRLNRDNRFAVTLNRTLNANTYTLQPNDGRYVFPIDEEELRLSGIEQNLR</sequence>
<dbReference type="InterPro" id="IPR011990">
    <property type="entry name" value="TPR-like_helical_dom_sf"/>
</dbReference>
<name>A0A1W2CZS5_9SPHI</name>
<dbReference type="SUPFAM" id="SSF48452">
    <property type="entry name" value="TPR-like"/>
    <property type="match status" value="1"/>
</dbReference>
<accession>A0A1W2CZS5</accession>
<protein>
    <submittedName>
        <fullName evidence="8">SusD family protein</fullName>
    </submittedName>
</protein>
<dbReference type="Gene3D" id="1.25.40.390">
    <property type="match status" value="1"/>
</dbReference>
<evidence type="ECO:0000256" key="5">
    <source>
        <dbReference type="ARBA" id="ARBA00023237"/>
    </source>
</evidence>
<dbReference type="STRING" id="475255.SAMN04488101_10585"/>
<comment type="subcellular location">
    <subcellularLocation>
        <location evidence="1">Cell outer membrane</location>
    </subcellularLocation>
</comment>
<keyword evidence="4" id="KW-0472">Membrane</keyword>
<feature type="domain" description="SusD-like N-terminal" evidence="7">
    <location>
        <begin position="27"/>
        <end position="234"/>
    </location>
</feature>
<comment type="similarity">
    <text evidence="2">Belongs to the SusD family.</text>
</comment>
<feature type="domain" description="RagB/SusD" evidence="6">
    <location>
        <begin position="341"/>
        <end position="449"/>
    </location>
</feature>
<keyword evidence="9" id="KW-1185">Reference proteome</keyword>
<dbReference type="InterPro" id="IPR012944">
    <property type="entry name" value="SusD_RagB_dom"/>
</dbReference>
<evidence type="ECO:0000313" key="8">
    <source>
        <dbReference type="EMBL" id="SMC90238.1"/>
    </source>
</evidence>
<evidence type="ECO:0000259" key="6">
    <source>
        <dbReference type="Pfam" id="PF07980"/>
    </source>
</evidence>
<dbReference type="InterPro" id="IPR033985">
    <property type="entry name" value="SusD-like_N"/>
</dbReference>
<keyword evidence="3" id="KW-0732">Signal</keyword>
<evidence type="ECO:0000256" key="4">
    <source>
        <dbReference type="ARBA" id="ARBA00023136"/>
    </source>
</evidence>
<dbReference type="PROSITE" id="PS51257">
    <property type="entry name" value="PROKAR_LIPOPROTEIN"/>
    <property type="match status" value="1"/>
</dbReference>
<evidence type="ECO:0000256" key="1">
    <source>
        <dbReference type="ARBA" id="ARBA00004442"/>
    </source>
</evidence>
<evidence type="ECO:0000259" key="7">
    <source>
        <dbReference type="Pfam" id="PF14322"/>
    </source>
</evidence>
<dbReference type="Proteomes" id="UP000192678">
    <property type="component" value="Unassembled WGS sequence"/>
</dbReference>
<dbReference type="GO" id="GO:0009279">
    <property type="term" value="C:cell outer membrane"/>
    <property type="evidence" value="ECO:0007669"/>
    <property type="project" value="UniProtKB-SubCell"/>
</dbReference>
<reference evidence="8 9" key="1">
    <citation type="submission" date="2017-04" db="EMBL/GenBank/DDBJ databases">
        <authorList>
            <person name="Afonso C.L."/>
            <person name="Miller P.J."/>
            <person name="Scott M.A."/>
            <person name="Spackman E."/>
            <person name="Goraichik I."/>
            <person name="Dimitrov K.M."/>
            <person name="Suarez D.L."/>
            <person name="Swayne D.E."/>
        </authorList>
    </citation>
    <scope>NUCLEOTIDE SEQUENCE [LARGE SCALE GENOMIC DNA]</scope>
    <source>
        <strain evidence="8 9">DSM 19625</strain>
    </source>
</reference>
<proteinExistence type="inferred from homology"/>
<organism evidence="8 9">
    <name type="scientific">Pedobacter nyackensis</name>
    <dbReference type="NCBI Taxonomy" id="475255"/>
    <lineage>
        <taxon>Bacteria</taxon>
        <taxon>Pseudomonadati</taxon>
        <taxon>Bacteroidota</taxon>
        <taxon>Sphingobacteriia</taxon>
        <taxon>Sphingobacteriales</taxon>
        <taxon>Sphingobacteriaceae</taxon>
        <taxon>Pedobacter</taxon>
    </lineage>
</organism>
<dbReference type="EMBL" id="FWYB01000005">
    <property type="protein sequence ID" value="SMC90238.1"/>
    <property type="molecule type" value="Genomic_DNA"/>
</dbReference>
<evidence type="ECO:0000313" key="9">
    <source>
        <dbReference type="Proteomes" id="UP000192678"/>
    </source>
</evidence>
<dbReference type="AlphaFoldDB" id="A0A1W2CZS5"/>
<gene>
    <name evidence="8" type="ORF">SAMN04488101_10585</name>
</gene>
<evidence type="ECO:0000256" key="3">
    <source>
        <dbReference type="ARBA" id="ARBA00022729"/>
    </source>
</evidence>
<dbReference type="Pfam" id="PF14322">
    <property type="entry name" value="SusD-like_3"/>
    <property type="match status" value="1"/>
</dbReference>
<dbReference type="Pfam" id="PF07980">
    <property type="entry name" value="SusD_RagB"/>
    <property type="match status" value="1"/>
</dbReference>